<evidence type="ECO:0000313" key="4">
    <source>
        <dbReference type="Proteomes" id="UP000199052"/>
    </source>
</evidence>
<name>A0A1I3B622_9ACTN</name>
<dbReference type="NCBIfam" id="TIGR03083">
    <property type="entry name" value="maleylpyruvate isomerase family mycothiol-dependent enzyme"/>
    <property type="match status" value="1"/>
</dbReference>
<dbReference type="AlphaFoldDB" id="A0A1I3B622"/>
<dbReference type="Pfam" id="PF11716">
    <property type="entry name" value="MDMPI_N"/>
    <property type="match status" value="1"/>
</dbReference>
<sequence>MRIQPLMARAAASATTVVQGVRPEHFRSPTPCKDYDVQALLNHLILWTGHLSELSARGRSAAELPDPAIMEPGHDFLHGDWAQAYAKQLELAVAAWGEPGAEDGTTRMGDAELPADFVAQMLFDELVLHGWDLAVATGQSLDCPDDVARAAYDATARSAEQAREMGLFGPPVEVPTRASELDRVLALSGRDPRWTP</sequence>
<dbReference type="GO" id="GO:0046872">
    <property type="term" value="F:metal ion binding"/>
    <property type="evidence" value="ECO:0007669"/>
    <property type="project" value="InterPro"/>
</dbReference>
<dbReference type="SUPFAM" id="SSF109854">
    <property type="entry name" value="DinB/YfiT-like putative metalloenzymes"/>
    <property type="match status" value="1"/>
</dbReference>
<reference evidence="2 5" key="2">
    <citation type="submission" date="2020-07" db="EMBL/GenBank/DDBJ databases">
        <title>Sequencing the genomes of 1000 actinobacteria strains.</title>
        <authorList>
            <person name="Klenk H.-P."/>
        </authorList>
    </citation>
    <scope>NUCLEOTIDE SEQUENCE [LARGE SCALE GENOMIC DNA]</scope>
    <source>
        <strain evidence="2 5">DSM 45117</strain>
    </source>
</reference>
<gene>
    <name evidence="2" type="ORF">FHR37_000124</name>
    <name evidence="3" type="ORF">SAMN05421678_12259</name>
</gene>
<dbReference type="RefSeq" id="WP_092889457.1">
    <property type="nucleotide sequence ID" value="NZ_FOOI01000022.1"/>
</dbReference>
<evidence type="ECO:0000313" key="5">
    <source>
        <dbReference type="Proteomes" id="UP000533017"/>
    </source>
</evidence>
<keyword evidence="5" id="KW-1185">Reference proteome</keyword>
<organism evidence="3 4">
    <name type="scientific">Actinopolymorpha cephalotaxi</name>
    <dbReference type="NCBI Taxonomy" id="504797"/>
    <lineage>
        <taxon>Bacteria</taxon>
        <taxon>Bacillati</taxon>
        <taxon>Actinomycetota</taxon>
        <taxon>Actinomycetes</taxon>
        <taxon>Propionibacteriales</taxon>
        <taxon>Actinopolymorphaceae</taxon>
        <taxon>Actinopolymorpha</taxon>
    </lineage>
</organism>
<dbReference type="EMBL" id="FOOI01000022">
    <property type="protein sequence ID" value="SFH57745.1"/>
    <property type="molecule type" value="Genomic_DNA"/>
</dbReference>
<evidence type="ECO:0000259" key="1">
    <source>
        <dbReference type="Pfam" id="PF11716"/>
    </source>
</evidence>
<feature type="domain" description="Mycothiol-dependent maleylpyruvate isomerase metal-binding" evidence="1">
    <location>
        <begin position="9"/>
        <end position="134"/>
    </location>
</feature>
<dbReference type="InterPro" id="IPR017517">
    <property type="entry name" value="Maleyloyr_isom"/>
</dbReference>
<evidence type="ECO:0000313" key="2">
    <source>
        <dbReference type="EMBL" id="NYH81273.1"/>
    </source>
</evidence>
<dbReference type="InterPro" id="IPR017520">
    <property type="entry name" value="CHP03086"/>
</dbReference>
<dbReference type="InterPro" id="IPR034660">
    <property type="entry name" value="DinB/YfiT-like"/>
</dbReference>
<dbReference type="InterPro" id="IPR024344">
    <property type="entry name" value="MDMPI_metal-binding"/>
</dbReference>
<dbReference type="Gene3D" id="1.20.120.450">
    <property type="entry name" value="dinb family like domain"/>
    <property type="match status" value="1"/>
</dbReference>
<reference evidence="3 4" key="1">
    <citation type="submission" date="2016-10" db="EMBL/GenBank/DDBJ databases">
        <authorList>
            <person name="de Groot N.N."/>
        </authorList>
    </citation>
    <scope>NUCLEOTIDE SEQUENCE [LARGE SCALE GENOMIC DNA]</scope>
    <source>
        <strain evidence="3 4">CPCC 202808</strain>
    </source>
</reference>
<dbReference type="Proteomes" id="UP000199052">
    <property type="component" value="Unassembled WGS sequence"/>
</dbReference>
<dbReference type="STRING" id="504797.SAMN05421678_12259"/>
<evidence type="ECO:0000313" key="3">
    <source>
        <dbReference type="EMBL" id="SFH57745.1"/>
    </source>
</evidence>
<proteinExistence type="predicted"/>
<dbReference type="NCBIfam" id="TIGR03086">
    <property type="entry name" value="TIGR03086 family metal-binding protein"/>
    <property type="match status" value="1"/>
</dbReference>
<dbReference type="Proteomes" id="UP000533017">
    <property type="component" value="Unassembled WGS sequence"/>
</dbReference>
<dbReference type="EMBL" id="JACBZA010000001">
    <property type="protein sequence ID" value="NYH81273.1"/>
    <property type="molecule type" value="Genomic_DNA"/>
</dbReference>
<accession>A0A1I3B622</accession>
<protein>
    <submittedName>
        <fullName evidence="3">TIGR03086 family protein</fullName>
    </submittedName>
    <submittedName>
        <fullName evidence="2">Uncharacterized protein (TIGR03086 family)</fullName>
    </submittedName>
</protein>
<dbReference type="OrthoDB" id="9803476at2"/>